<dbReference type="InterPro" id="IPR036397">
    <property type="entry name" value="RNaseH_sf"/>
</dbReference>
<dbReference type="PANTHER" id="PTHR47326">
    <property type="entry name" value="TRANSPOSABLE ELEMENT TC3 TRANSPOSASE-LIKE PROTEIN"/>
    <property type="match status" value="1"/>
</dbReference>
<gene>
    <name evidence="1" type="primary">X975_13968</name>
    <name evidence="1" type="ORF">NPIL_138241</name>
</gene>
<sequence>MLSGKDKALLVKLFYMKEESATVPLRKFRLQKNVKTRKGPLNVAELLIFETQCTVGTVNAQRYLTLLHEKVVPCLSGKYVLSTVTFTQDGATSHTANPVKEFLIQTFEEERIIRKRCRIPLPPRSLDLTQADFWLRGYLKSRMYRIRPFNLLELKEAIHRELSCIQSDILHSAVARFVTRLQCLIPYDGGHVEPILL</sequence>
<evidence type="ECO:0000313" key="1">
    <source>
        <dbReference type="EMBL" id="GFT35252.1"/>
    </source>
</evidence>
<dbReference type="GO" id="GO:0003676">
    <property type="term" value="F:nucleic acid binding"/>
    <property type="evidence" value="ECO:0007669"/>
    <property type="project" value="InterPro"/>
</dbReference>
<dbReference type="AlphaFoldDB" id="A0A8X6NWF2"/>
<dbReference type="OrthoDB" id="7787442at2759"/>
<dbReference type="EMBL" id="BMAW01062283">
    <property type="protein sequence ID" value="GFT35252.1"/>
    <property type="molecule type" value="Genomic_DNA"/>
</dbReference>
<protein>
    <recommendedName>
        <fullName evidence="3">DUF4817 domain-containing protein</fullName>
    </recommendedName>
</protein>
<dbReference type="Proteomes" id="UP000887013">
    <property type="component" value="Unassembled WGS sequence"/>
</dbReference>
<accession>A0A8X6NWF2</accession>
<dbReference type="PANTHER" id="PTHR47326:SF1">
    <property type="entry name" value="HTH PSQ-TYPE DOMAIN-CONTAINING PROTEIN"/>
    <property type="match status" value="1"/>
</dbReference>
<reference evidence="1" key="1">
    <citation type="submission" date="2020-08" db="EMBL/GenBank/DDBJ databases">
        <title>Multicomponent nature underlies the extraordinary mechanical properties of spider dragline silk.</title>
        <authorList>
            <person name="Kono N."/>
            <person name="Nakamura H."/>
            <person name="Mori M."/>
            <person name="Yoshida Y."/>
            <person name="Ohtoshi R."/>
            <person name="Malay A.D."/>
            <person name="Moran D.A.P."/>
            <person name="Tomita M."/>
            <person name="Numata K."/>
            <person name="Arakawa K."/>
        </authorList>
    </citation>
    <scope>NUCLEOTIDE SEQUENCE</scope>
</reference>
<name>A0A8X6NWF2_NEPPI</name>
<evidence type="ECO:0000313" key="2">
    <source>
        <dbReference type="Proteomes" id="UP000887013"/>
    </source>
</evidence>
<comment type="caution">
    <text evidence="1">The sequence shown here is derived from an EMBL/GenBank/DDBJ whole genome shotgun (WGS) entry which is preliminary data.</text>
</comment>
<evidence type="ECO:0008006" key="3">
    <source>
        <dbReference type="Google" id="ProtNLM"/>
    </source>
</evidence>
<keyword evidence="2" id="KW-1185">Reference proteome</keyword>
<proteinExistence type="predicted"/>
<dbReference type="Gene3D" id="3.30.420.10">
    <property type="entry name" value="Ribonuclease H-like superfamily/Ribonuclease H"/>
    <property type="match status" value="1"/>
</dbReference>
<organism evidence="1 2">
    <name type="scientific">Nephila pilipes</name>
    <name type="common">Giant wood spider</name>
    <name type="synonym">Nephila maculata</name>
    <dbReference type="NCBI Taxonomy" id="299642"/>
    <lineage>
        <taxon>Eukaryota</taxon>
        <taxon>Metazoa</taxon>
        <taxon>Ecdysozoa</taxon>
        <taxon>Arthropoda</taxon>
        <taxon>Chelicerata</taxon>
        <taxon>Arachnida</taxon>
        <taxon>Araneae</taxon>
        <taxon>Araneomorphae</taxon>
        <taxon>Entelegynae</taxon>
        <taxon>Araneoidea</taxon>
        <taxon>Nephilidae</taxon>
        <taxon>Nephila</taxon>
    </lineage>
</organism>